<gene>
    <name evidence="2" type="ORF">CJP74_04300</name>
</gene>
<evidence type="ECO:0000313" key="3">
    <source>
        <dbReference type="Proteomes" id="UP000266258"/>
    </source>
</evidence>
<dbReference type="Proteomes" id="UP000266258">
    <property type="component" value="Unassembled WGS sequence"/>
</dbReference>
<protein>
    <submittedName>
        <fullName evidence="2">Uncharacterized protein</fullName>
    </submittedName>
</protein>
<organism evidence="2 3">
    <name type="scientific">Psittacicella melopsittaci</name>
    <dbReference type="NCBI Taxonomy" id="2028576"/>
    <lineage>
        <taxon>Bacteria</taxon>
        <taxon>Pseudomonadati</taxon>
        <taxon>Pseudomonadota</taxon>
        <taxon>Gammaproteobacteria</taxon>
        <taxon>Pasteurellales</taxon>
        <taxon>Psittacicellaceae</taxon>
        <taxon>Psittacicella</taxon>
    </lineage>
</organism>
<reference evidence="2 3" key="1">
    <citation type="submission" date="2017-08" db="EMBL/GenBank/DDBJ databases">
        <title>Reclassification of Bisgaard taxon 37 and 44.</title>
        <authorList>
            <person name="Christensen H."/>
        </authorList>
    </citation>
    <scope>NUCLEOTIDE SEQUENCE [LARGE SCALE GENOMIC DNA]</scope>
    <source>
        <strain evidence="2 3">B96_4</strain>
    </source>
</reference>
<comment type="caution">
    <text evidence="2">The sequence shown here is derived from an EMBL/GenBank/DDBJ whole genome shotgun (WGS) entry which is preliminary data.</text>
</comment>
<dbReference type="RefSeq" id="WP_119497050.1">
    <property type="nucleotide sequence ID" value="NZ_NRJH01000033.1"/>
</dbReference>
<name>A0A3A1Y8T4_9GAMM</name>
<evidence type="ECO:0000256" key="1">
    <source>
        <dbReference type="SAM" id="SignalP"/>
    </source>
</evidence>
<accession>A0A3A1Y8T4</accession>
<feature type="chain" id="PRO_5017309854" evidence="1">
    <location>
        <begin position="24"/>
        <end position="127"/>
    </location>
</feature>
<proteinExistence type="predicted"/>
<keyword evidence="1" id="KW-0732">Signal</keyword>
<dbReference type="EMBL" id="NRJH01000033">
    <property type="protein sequence ID" value="RIY32544.1"/>
    <property type="molecule type" value="Genomic_DNA"/>
</dbReference>
<dbReference type="OrthoDB" id="9892846at2"/>
<dbReference type="AlphaFoldDB" id="A0A3A1Y8T4"/>
<evidence type="ECO:0000313" key="2">
    <source>
        <dbReference type="EMBL" id="RIY32544.1"/>
    </source>
</evidence>
<feature type="signal peptide" evidence="1">
    <location>
        <begin position="1"/>
        <end position="23"/>
    </location>
</feature>
<sequence>MYAKFFAIFLALAVATAPNMVYAQTSSQNIQVESGSSFNLAAASNMSVIDNEQGRYIAMHFKKFDGRDNIVLTNVDNSEQGTIYQIGLVTLTIVDSLDIVNINRLLEGLGLDLRFDANKNVVRVALD</sequence>
<keyword evidence="3" id="KW-1185">Reference proteome</keyword>